<dbReference type="OrthoDB" id="2740196at2"/>
<sequence>MTQKNLFNEETVLANIKLNAKLEDNRVRASKEGMPEAESTNIKIQDAFYGNDEDKQDFPPTYIYNNTPAIKVTGDED</sequence>
<name>A0A2N5M9X5_9BACI</name>
<reference evidence="1 2" key="1">
    <citation type="submission" date="2017-11" db="EMBL/GenBank/DDBJ databases">
        <title>Comparitive Functional Genomics of Dry Heat Resistant strains isolated from the Viking Spacecraft.</title>
        <authorList>
            <person name="Seuylemezian A."/>
            <person name="Cooper K."/>
            <person name="Vaishampayan P."/>
        </authorList>
    </citation>
    <scope>NUCLEOTIDE SEQUENCE [LARGE SCALE GENOMIC DNA]</scope>
    <source>
        <strain evidence="1 2">V1-29</strain>
    </source>
</reference>
<proteinExistence type="predicted"/>
<dbReference type="AlphaFoldDB" id="A0A2N5M9X5"/>
<protein>
    <submittedName>
        <fullName evidence="1">Uncharacterized protein</fullName>
    </submittedName>
</protein>
<gene>
    <name evidence="1" type="ORF">CUU66_04105</name>
</gene>
<evidence type="ECO:0000313" key="2">
    <source>
        <dbReference type="Proteomes" id="UP000234748"/>
    </source>
</evidence>
<keyword evidence="2" id="KW-1185">Reference proteome</keyword>
<dbReference type="Proteomes" id="UP000234748">
    <property type="component" value="Unassembled WGS sequence"/>
</dbReference>
<accession>A0A2N5M9X5</accession>
<comment type="caution">
    <text evidence="1">The sequence shown here is derived from an EMBL/GenBank/DDBJ whole genome shotgun (WGS) entry which is preliminary data.</text>
</comment>
<evidence type="ECO:0000313" key="1">
    <source>
        <dbReference type="EMBL" id="PLT31146.1"/>
    </source>
</evidence>
<dbReference type="RefSeq" id="WP_101640405.1">
    <property type="nucleotide sequence ID" value="NZ_PGUY01000012.1"/>
</dbReference>
<dbReference type="EMBL" id="PGUY01000012">
    <property type="protein sequence ID" value="PLT31146.1"/>
    <property type="molecule type" value="Genomic_DNA"/>
</dbReference>
<organism evidence="1 2">
    <name type="scientific">Peribacillus deserti</name>
    <dbReference type="NCBI Taxonomy" id="673318"/>
    <lineage>
        <taxon>Bacteria</taxon>
        <taxon>Bacillati</taxon>
        <taxon>Bacillota</taxon>
        <taxon>Bacilli</taxon>
        <taxon>Bacillales</taxon>
        <taxon>Bacillaceae</taxon>
        <taxon>Peribacillus</taxon>
    </lineage>
</organism>